<comment type="caution">
    <text evidence="2">The sequence shown here is derived from an EMBL/GenBank/DDBJ whole genome shotgun (WGS) entry which is preliminary data.</text>
</comment>
<keyword evidence="1" id="KW-0732">Signal</keyword>
<feature type="signal peptide" evidence="1">
    <location>
        <begin position="1"/>
        <end position="22"/>
    </location>
</feature>
<gene>
    <name evidence="2" type="ORF">ACFQ3C_16035</name>
</gene>
<feature type="chain" id="PRO_5046793640" description="Outer membrane protein beta-barrel domain-containing protein" evidence="1">
    <location>
        <begin position="23"/>
        <end position="213"/>
    </location>
</feature>
<dbReference type="Proteomes" id="UP001597151">
    <property type="component" value="Unassembled WGS sequence"/>
</dbReference>
<accession>A0ABW3TG66</accession>
<evidence type="ECO:0000313" key="3">
    <source>
        <dbReference type="Proteomes" id="UP001597151"/>
    </source>
</evidence>
<organism evidence="2 3">
    <name type="scientific">Seohaeicola saemankumensis</name>
    <dbReference type="NCBI Taxonomy" id="481181"/>
    <lineage>
        <taxon>Bacteria</taxon>
        <taxon>Pseudomonadati</taxon>
        <taxon>Pseudomonadota</taxon>
        <taxon>Alphaproteobacteria</taxon>
        <taxon>Rhodobacterales</taxon>
        <taxon>Roseobacteraceae</taxon>
        <taxon>Seohaeicola</taxon>
    </lineage>
</organism>
<dbReference type="RefSeq" id="WP_380793866.1">
    <property type="nucleotide sequence ID" value="NZ_JBHTKR010000006.1"/>
</dbReference>
<dbReference type="EMBL" id="JBHTKR010000006">
    <property type="protein sequence ID" value="MFD1196179.1"/>
    <property type="molecule type" value="Genomic_DNA"/>
</dbReference>
<keyword evidence="3" id="KW-1185">Reference proteome</keyword>
<evidence type="ECO:0008006" key="4">
    <source>
        <dbReference type="Google" id="ProtNLM"/>
    </source>
</evidence>
<name>A0ABW3TG66_9RHOB</name>
<proteinExistence type="predicted"/>
<evidence type="ECO:0000256" key="1">
    <source>
        <dbReference type="SAM" id="SignalP"/>
    </source>
</evidence>
<protein>
    <recommendedName>
        <fullName evidence="4">Outer membrane protein beta-barrel domain-containing protein</fullName>
    </recommendedName>
</protein>
<sequence length="213" mass="22701">MKKTTMLGAAAALLALPVAAQAESFSLDAGVAATYTVTADGFDHVENYGEGYVEGSYNGLFGGIWVASLYEDPTYDYELELYAGYGNELASGLSYSLTATAYYLEDNYDDYYVTLELGYGLSDTLSLGGAVEFYPDSDITDVSASVEYAFSDAISAYVLLGTVDDAVDYNYAEVGASYGFAEGAAFSLLYEDADNADATLSFILSYDFNVFGG</sequence>
<evidence type="ECO:0000313" key="2">
    <source>
        <dbReference type="EMBL" id="MFD1196179.1"/>
    </source>
</evidence>
<reference evidence="3" key="1">
    <citation type="journal article" date="2019" name="Int. J. Syst. Evol. Microbiol.">
        <title>The Global Catalogue of Microorganisms (GCM) 10K type strain sequencing project: providing services to taxonomists for standard genome sequencing and annotation.</title>
        <authorList>
            <consortium name="The Broad Institute Genomics Platform"/>
            <consortium name="The Broad Institute Genome Sequencing Center for Infectious Disease"/>
            <person name="Wu L."/>
            <person name="Ma J."/>
        </authorList>
    </citation>
    <scope>NUCLEOTIDE SEQUENCE [LARGE SCALE GENOMIC DNA]</scope>
    <source>
        <strain evidence="3">CCUG 55328</strain>
    </source>
</reference>